<dbReference type="SMART" id="SM00393">
    <property type="entry name" value="R3H"/>
    <property type="match status" value="1"/>
</dbReference>
<dbReference type="Proteomes" id="UP000287502">
    <property type="component" value="Chromosome"/>
</dbReference>
<dbReference type="InterPro" id="IPR001374">
    <property type="entry name" value="R3H_dom"/>
</dbReference>
<dbReference type="SMART" id="SM01245">
    <property type="entry name" value="Jag_N"/>
    <property type="match status" value="1"/>
</dbReference>
<dbReference type="Gene3D" id="3.30.300.20">
    <property type="match status" value="1"/>
</dbReference>
<dbReference type="GO" id="GO:0003723">
    <property type="term" value="F:RNA binding"/>
    <property type="evidence" value="ECO:0007669"/>
    <property type="project" value="InterPro"/>
</dbReference>
<accession>A0A410JVL2</accession>
<dbReference type="CDD" id="cd02414">
    <property type="entry name" value="KH-II_Jag"/>
    <property type="match status" value="1"/>
</dbReference>
<evidence type="ECO:0000313" key="5">
    <source>
        <dbReference type="EMBL" id="QAR32232.1"/>
    </source>
</evidence>
<dbReference type="AlphaFoldDB" id="A0A410JVL2"/>
<dbReference type="KEGG" id="gtl:EP073_02115"/>
<protein>
    <submittedName>
        <fullName evidence="5">KH domain-containing protein</fullName>
    </submittedName>
</protein>
<dbReference type="PANTHER" id="PTHR35800:SF1">
    <property type="entry name" value="RNA-BINDING PROTEIN KHPB"/>
    <property type="match status" value="1"/>
</dbReference>
<organism evidence="5 6">
    <name type="scientific">Geovibrio thiophilus</name>
    <dbReference type="NCBI Taxonomy" id="139438"/>
    <lineage>
        <taxon>Bacteria</taxon>
        <taxon>Pseudomonadati</taxon>
        <taxon>Deferribacterota</taxon>
        <taxon>Deferribacteres</taxon>
        <taxon>Deferribacterales</taxon>
        <taxon>Geovibrionaceae</taxon>
        <taxon>Geovibrio</taxon>
    </lineage>
</organism>
<keyword evidence="1" id="KW-0133">Cell shape</keyword>
<name>A0A410JVL2_9BACT</name>
<dbReference type="PANTHER" id="PTHR35800">
    <property type="entry name" value="PROTEIN JAG"/>
    <property type="match status" value="1"/>
</dbReference>
<dbReference type="OrthoDB" id="9794483at2"/>
<keyword evidence="2" id="KW-0143">Chaperone</keyword>
<dbReference type="InterPro" id="IPR015946">
    <property type="entry name" value="KH_dom-like_a/b"/>
</dbReference>
<dbReference type="InterPro" id="IPR039247">
    <property type="entry name" value="KhpB"/>
</dbReference>
<proteinExistence type="predicted"/>
<dbReference type="EMBL" id="CP035108">
    <property type="protein sequence ID" value="QAR32232.1"/>
    <property type="molecule type" value="Genomic_DNA"/>
</dbReference>
<dbReference type="InterPro" id="IPR038008">
    <property type="entry name" value="Jag_KH"/>
</dbReference>
<dbReference type="RefSeq" id="WP_128465519.1">
    <property type="nucleotide sequence ID" value="NZ_CP035108.1"/>
</dbReference>
<dbReference type="PROSITE" id="PS51061">
    <property type="entry name" value="R3H"/>
    <property type="match status" value="1"/>
</dbReference>
<dbReference type="Gene3D" id="3.30.30.80">
    <property type="entry name" value="probable RNA-binding protein from clostridium symbiosum atcc 14940"/>
    <property type="match status" value="1"/>
</dbReference>
<evidence type="ECO:0000256" key="1">
    <source>
        <dbReference type="ARBA" id="ARBA00022960"/>
    </source>
</evidence>
<keyword evidence="3" id="KW-0961">Cell wall biogenesis/degradation</keyword>
<keyword evidence="6" id="KW-1185">Reference proteome</keyword>
<dbReference type="InterPro" id="IPR032782">
    <property type="entry name" value="KhpB_N"/>
</dbReference>
<dbReference type="GO" id="GO:0071555">
    <property type="term" value="P:cell wall organization"/>
    <property type="evidence" value="ECO:0007669"/>
    <property type="project" value="UniProtKB-KW"/>
</dbReference>
<dbReference type="InterPro" id="IPR038247">
    <property type="entry name" value="Jag_N_dom_sf"/>
</dbReference>
<dbReference type="Pfam" id="PF14804">
    <property type="entry name" value="Jag_N"/>
    <property type="match status" value="1"/>
</dbReference>
<evidence type="ECO:0000313" key="6">
    <source>
        <dbReference type="Proteomes" id="UP000287502"/>
    </source>
</evidence>
<evidence type="ECO:0000256" key="2">
    <source>
        <dbReference type="ARBA" id="ARBA00023186"/>
    </source>
</evidence>
<dbReference type="NCBIfam" id="NF041568">
    <property type="entry name" value="Jag_EloR"/>
    <property type="match status" value="1"/>
</dbReference>
<dbReference type="InterPro" id="IPR036867">
    <property type="entry name" value="R3H_dom_sf"/>
</dbReference>
<evidence type="ECO:0000256" key="3">
    <source>
        <dbReference type="ARBA" id="ARBA00023316"/>
    </source>
</evidence>
<evidence type="ECO:0000259" key="4">
    <source>
        <dbReference type="PROSITE" id="PS51061"/>
    </source>
</evidence>
<dbReference type="Pfam" id="PF01424">
    <property type="entry name" value="R3H"/>
    <property type="match status" value="1"/>
</dbReference>
<dbReference type="Gene3D" id="3.30.1370.50">
    <property type="entry name" value="R3H-like domain"/>
    <property type="match status" value="1"/>
</dbReference>
<feature type="domain" description="R3H" evidence="4">
    <location>
        <begin position="142"/>
        <end position="208"/>
    </location>
</feature>
<gene>
    <name evidence="5" type="ORF">EP073_02115</name>
</gene>
<sequence>MRYFEIEGRTADEALNKFLAEKRISKDFVEYEVVEQGSKGFLGIGSKPALIKVKFDDGEFLKRKSKLLLSELLEKAGFSDFSIEVKEQGSDIILNIKSEDSSLLIGKTAQTLDSFQYILDKMIKNDERTETGVVIDVEDYRLRTVKQFKEKAVRLAKNAVKTGKTVKLPPMVTMIRKEIHLSLKEVAGITTKSKGEGNVKEILIIPENRVRRRPPRQNDN</sequence>
<reference evidence="5 6" key="1">
    <citation type="submission" date="2019-01" db="EMBL/GenBank/DDBJ databases">
        <title>Geovibrio thiophilus DSM 11263, complete genome.</title>
        <authorList>
            <person name="Spring S."/>
            <person name="Bunk B."/>
            <person name="Sproer C."/>
        </authorList>
    </citation>
    <scope>NUCLEOTIDE SEQUENCE [LARGE SCALE GENOMIC DNA]</scope>
    <source>
        <strain evidence="5 6">DSM 11263</strain>
    </source>
</reference>
<dbReference type="GO" id="GO:0008360">
    <property type="term" value="P:regulation of cell shape"/>
    <property type="evidence" value="ECO:0007669"/>
    <property type="project" value="UniProtKB-KW"/>
</dbReference>